<comment type="subcellular location">
    <subcellularLocation>
        <location evidence="1">Cell membrane</location>
        <topology evidence="1">Multi-pass membrane protein</topology>
    </subcellularLocation>
</comment>
<dbReference type="GO" id="GO:0005886">
    <property type="term" value="C:plasma membrane"/>
    <property type="evidence" value="ECO:0007669"/>
    <property type="project" value="UniProtKB-SubCell"/>
</dbReference>
<keyword evidence="4 6" id="KW-1133">Transmembrane helix</keyword>
<dbReference type="Proteomes" id="UP000225548">
    <property type="component" value="Unassembled WGS sequence"/>
</dbReference>
<dbReference type="PANTHER" id="PTHR43124:SF3">
    <property type="entry name" value="CHLORAMPHENICOL EFFLUX PUMP RV0191"/>
    <property type="match status" value="1"/>
</dbReference>
<gene>
    <name evidence="8" type="ORF">ATL42_0620</name>
</gene>
<sequence>MSGYLHGLRARAAARPGTALLALALGGFTIGTTEFATMGILTNIADGLGTSIPAAGHAITAYALGVVVGAPLITVVAARVARKTLAVWLMVAYSLGNLLSAWAPNLDLLLLGRFLTGLPHGVFFGVGAVLGTAVVGAARRGYAVAMMMAGLTVANIVGVPLSSWAGQNLGWRATFLIVGVLGLLTVVFLVLLLPHPPAPVGASVRRELGALRNGPLWITFGASAIGFGGLFIVYTYVKPTLLYVTRLDESAVPLVLALFGVGMTIGVLLGGRLVDGNVMRATYVGYGSTAVALALFALVGASPVPAVLALVLLGVTSQILGIALQARLMDLSPHAPSLGAALCHSSLNAANANGAFVGGLVISASWGYLSLAWAGVAMTLVGLALVLAFGRQHTSRVSADILDAPV</sequence>
<feature type="transmembrane region" description="Helical" evidence="6">
    <location>
        <begin position="251"/>
        <end position="271"/>
    </location>
</feature>
<keyword evidence="5 6" id="KW-0472">Membrane</keyword>
<dbReference type="PANTHER" id="PTHR43124">
    <property type="entry name" value="PURINE EFFLUX PUMP PBUE"/>
    <property type="match status" value="1"/>
</dbReference>
<dbReference type="CDD" id="cd17324">
    <property type="entry name" value="MFS_NepI_like"/>
    <property type="match status" value="1"/>
</dbReference>
<evidence type="ECO:0000313" key="8">
    <source>
        <dbReference type="EMBL" id="PFG32772.1"/>
    </source>
</evidence>
<dbReference type="PROSITE" id="PS50850">
    <property type="entry name" value="MFS"/>
    <property type="match status" value="1"/>
</dbReference>
<dbReference type="SUPFAM" id="SSF103473">
    <property type="entry name" value="MFS general substrate transporter"/>
    <property type="match status" value="1"/>
</dbReference>
<dbReference type="InterPro" id="IPR020846">
    <property type="entry name" value="MFS_dom"/>
</dbReference>
<dbReference type="InterPro" id="IPR050189">
    <property type="entry name" value="MFS_Efflux_Transporters"/>
</dbReference>
<evidence type="ECO:0000259" key="7">
    <source>
        <dbReference type="PROSITE" id="PS50850"/>
    </source>
</evidence>
<feature type="transmembrane region" description="Helical" evidence="6">
    <location>
        <begin position="20"/>
        <end position="42"/>
    </location>
</feature>
<evidence type="ECO:0000256" key="3">
    <source>
        <dbReference type="ARBA" id="ARBA00022692"/>
    </source>
</evidence>
<dbReference type="Pfam" id="PF07690">
    <property type="entry name" value="MFS_1"/>
    <property type="match status" value="1"/>
</dbReference>
<name>A0A2A9E3G3_9MICO</name>
<dbReference type="Gene3D" id="1.20.1250.20">
    <property type="entry name" value="MFS general substrate transporter like domains"/>
    <property type="match status" value="1"/>
</dbReference>
<evidence type="ECO:0000256" key="4">
    <source>
        <dbReference type="ARBA" id="ARBA00022989"/>
    </source>
</evidence>
<evidence type="ECO:0000256" key="6">
    <source>
        <dbReference type="SAM" id="Phobius"/>
    </source>
</evidence>
<dbReference type="AlphaFoldDB" id="A0A2A9E3G3"/>
<dbReference type="InterPro" id="IPR011701">
    <property type="entry name" value="MFS"/>
</dbReference>
<feature type="transmembrane region" description="Helical" evidence="6">
    <location>
        <begin position="173"/>
        <end position="193"/>
    </location>
</feature>
<reference evidence="8 9" key="1">
    <citation type="submission" date="2017-10" db="EMBL/GenBank/DDBJ databases">
        <title>Sequencing the genomes of 1000 actinobacteria strains.</title>
        <authorList>
            <person name="Klenk H.-P."/>
        </authorList>
    </citation>
    <scope>NUCLEOTIDE SEQUENCE [LARGE SCALE GENOMIC DNA]</scope>
    <source>
        <strain evidence="8 9">DSM 18966</strain>
    </source>
</reference>
<feature type="transmembrane region" description="Helical" evidence="6">
    <location>
        <begin position="54"/>
        <end position="78"/>
    </location>
</feature>
<keyword evidence="2" id="KW-1003">Cell membrane</keyword>
<organism evidence="8 9">
    <name type="scientific">Sanguibacter antarcticus</name>
    <dbReference type="NCBI Taxonomy" id="372484"/>
    <lineage>
        <taxon>Bacteria</taxon>
        <taxon>Bacillati</taxon>
        <taxon>Actinomycetota</taxon>
        <taxon>Actinomycetes</taxon>
        <taxon>Micrococcales</taxon>
        <taxon>Sanguibacteraceae</taxon>
        <taxon>Sanguibacter</taxon>
    </lineage>
</organism>
<dbReference type="InterPro" id="IPR036259">
    <property type="entry name" value="MFS_trans_sf"/>
</dbReference>
<accession>A0A2A9E3G3</accession>
<feature type="transmembrane region" description="Helical" evidence="6">
    <location>
        <begin position="85"/>
        <end position="103"/>
    </location>
</feature>
<keyword evidence="9" id="KW-1185">Reference proteome</keyword>
<evidence type="ECO:0000313" key="9">
    <source>
        <dbReference type="Proteomes" id="UP000225548"/>
    </source>
</evidence>
<feature type="transmembrane region" description="Helical" evidence="6">
    <location>
        <begin position="142"/>
        <end position="161"/>
    </location>
</feature>
<proteinExistence type="predicted"/>
<protein>
    <submittedName>
        <fullName evidence="8">DHA1 family inner membrane transport protein</fullName>
    </submittedName>
</protein>
<dbReference type="OrthoDB" id="9814237at2"/>
<feature type="transmembrane region" description="Helical" evidence="6">
    <location>
        <begin position="368"/>
        <end position="389"/>
    </location>
</feature>
<evidence type="ECO:0000256" key="2">
    <source>
        <dbReference type="ARBA" id="ARBA00022475"/>
    </source>
</evidence>
<feature type="transmembrane region" description="Helical" evidence="6">
    <location>
        <begin position="214"/>
        <end position="236"/>
    </location>
</feature>
<dbReference type="GO" id="GO:0022857">
    <property type="term" value="F:transmembrane transporter activity"/>
    <property type="evidence" value="ECO:0007669"/>
    <property type="project" value="InterPro"/>
</dbReference>
<feature type="domain" description="Major facilitator superfamily (MFS) profile" evidence="7">
    <location>
        <begin position="19"/>
        <end position="394"/>
    </location>
</feature>
<evidence type="ECO:0000256" key="5">
    <source>
        <dbReference type="ARBA" id="ARBA00023136"/>
    </source>
</evidence>
<evidence type="ECO:0000256" key="1">
    <source>
        <dbReference type="ARBA" id="ARBA00004651"/>
    </source>
</evidence>
<keyword evidence="3 6" id="KW-0812">Transmembrane</keyword>
<feature type="transmembrane region" description="Helical" evidence="6">
    <location>
        <begin position="115"/>
        <end position="135"/>
    </location>
</feature>
<dbReference type="RefSeq" id="WP_098454092.1">
    <property type="nucleotide sequence ID" value="NZ_PDJG01000001.1"/>
</dbReference>
<comment type="caution">
    <text evidence="8">The sequence shown here is derived from an EMBL/GenBank/DDBJ whole genome shotgun (WGS) entry which is preliminary data.</text>
</comment>
<dbReference type="EMBL" id="PDJG01000001">
    <property type="protein sequence ID" value="PFG32772.1"/>
    <property type="molecule type" value="Genomic_DNA"/>
</dbReference>